<feature type="active site" description="Acyl-ester intermediate" evidence="16">
    <location>
        <position position="292"/>
    </location>
</feature>
<keyword evidence="14 16" id="KW-0131">Cell cycle</keyword>
<evidence type="ECO:0000256" key="7">
    <source>
        <dbReference type="ARBA" id="ARBA00022692"/>
    </source>
</evidence>
<dbReference type="SUPFAM" id="SSF56519">
    <property type="entry name" value="Penicillin binding protein dimerisation domain"/>
    <property type="match status" value="1"/>
</dbReference>
<dbReference type="Gene3D" id="3.90.1310.10">
    <property type="entry name" value="Penicillin-binding protein 2a (Domain 2)"/>
    <property type="match status" value="1"/>
</dbReference>
<keyword evidence="12 16" id="KW-0472">Membrane</keyword>
<dbReference type="Pfam" id="PF03717">
    <property type="entry name" value="PBP_dimer"/>
    <property type="match status" value="1"/>
</dbReference>
<dbReference type="AlphaFoldDB" id="A0A1H9BBX6"/>
<keyword evidence="13 16" id="KW-0717">Septation</keyword>
<dbReference type="GO" id="GO:0008955">
    <property type="term" value="F:peptidoglycan glycosyltransferase activity"/>
    <property type="evidence" value="ECO:0007669"/>
    <property type="project" value="InterPro"/>
</dbReference>
<dbReference type="InterPro" id="IPR001460">
    <property type="entry name" value="PCN-bd_Tpept"/>
</dbReference>
<feature type="transmembrane region" description="Helical" evidence="16">
    <location>
        <begin position="12"/>
        <end position="32"/>
    </location>
</feature>
<accession>A0A1H9BBX6</accession>
<proteinExistence type="inferred from homology"/>
<evidence type="ECO:0000256" key="13">
    <source>
        <dbReference type="ARBA" id="ARBA00023210"/>
    </source>
</evidence>
<dbReference type="GO" id="GO:0009002">
    <property type="term" value="F:serine-type D-Ala-D-Ala carboxypeptidase activity"/>
    <property type="evidence" value="ECO:0007669"/>
    <property type="project" value="UniProtKB-UniRule"/>
</dbReference>
<evidence type="ECO:0000256" key="5">
    <source>
        <dbReference type="ARBA" id="ARBA00022645"/>
    </source>
</evidence>
<dbReference type="Gene3D" id="3.30.450.330">
    <property type="match status" value="1"/>
</dbReference>
<dbReference type="EMBL" id="FOEQ01000001">
    <property type="protein sequence ID" value="SEP86163.1"/>
    <property type="molecule type" value="Genomic_DNA"/>
</dbReference>
<keyword evidence="15 16" id="KW-0961">Cell wall biogenesis/degradation</keyword>
<feature type="domain" description="Penicillin-binding protein transpeptidase" evidence="18">
    <location>
        <begin position="245"/>
        <end position="545"/>
    </location>
</feature>
<comment type="catalytic activity">
    <reaction evidence="16">
        <text>Preferential cleavage: (Ac)2-L-Lys-D-Ala-|-D-Ala. Also transpeptidation of peptidyl-alanyl moieties that are N-acyl substituents of D-alanine.</text>
        <dbReference type="EC" id="3.4.16.4"/>
    </reaction>
</comment>
<gene>
    <name evidence="16" type="primary">ftsI</name>
    <name evidence="20" type="ORF">SAMN05216230_101643</name>
</gene>
<feature type="domain" description="Penicillin-binding protein dimerisation" evidence="19">
    <location>
        <begin position="55"/>
        <end position="205"/>
    </location>
</feature>
<dbReference type="UniPathway" id="UPA00219"/>
<evidence type="ECO:0000256" key="2">
    <source>
        <dbReference type="ARBA" id="ARBA00022475"/>
    </source>
</evidence>
<dbReference type="EC" id="3.4.16.4" evidence="16"/>
<dbReference type="GO" id="GO:0008658">
    <property type="term" value="F:penicillin binding"/>
    <property type="evidence" value="ECO:0007669"/>
    <property type="project" value="InterPro"/>
</dbReference>
<evidence type="ECO:0000256" key="9">
    <source>
        <dbReference type="ARBA" id="ARBA00022960"/>
    </source>
</evidence>
<evidence type="ECO:0000256" key="15">
    <source>
        <dbReference type="ARBA" id="ARBA00023316"/>
    </source>
</evidence>
<keyword evidence="11 16" id="KW-1133">Transmembrane helix</keyword>
<organism evidence="20 21">
    <name type="scientific">Pseudomonas soli</name>
    <dbReference type="NCBI Taxonomy" id="1306993"/>
    <lineage>
        <taxon>Bacteria</taxon>
        <taxon>Pseudomonadati</taxon>
        <taxon>Pseudomonadota</taxon>
        <taxon>Gammaproteobacteria</taxon>
        <taxon>Pseudomonadales</taxon>
        <taxon>Pseudomonadaceae</taxon>
        <taxon>Pseudomonas</taxon>
    </lineage>
</organism>
<dbReference type="GO" id="GO:0005886">
    <property type="term" value="C:plasma membrane"/>
    <property type="evidence" value="ECO:0007669"/>
    <property type="project" value="UniProtKB-SubCell"/>
</dbReference>
<dbReference type="InterPro" id="IPR005311">
    <property type="entry name" value="PBP_dimer"/>
</dbReference>
<keyword evidence="6 16" id="KW-0645">Protease</keyword>
<comment type="subcellular location">
    <subcellularLocation>
        <location evidence="16">Cell inner membrane</location>
        <topology evidence="16">Single-pass membrane protein</topology>
    </subcellularLocation>
    <subcellularLocation>
        <location evidence="1">Membrane</location>
    </subcellularLocation>
</comment>
<comment type="pathway">
    <text evidence="16">Cell wall biogenesis; peptidoglycan biosynthesis.</text>
</comment>
<dbReference type="GO" id="GO:0000917">
    <property type="term" value="P:division septum assembly"/>
    <property type="evidence" value="ECO:0007669"/>
    <property type="project" value="UniProtKB-KW"/>
</dbReference>
<dbReference type="InterPro" id="IPR050515">
    <property type="entry name" value="Beta-lactam/transpept"/>
</dbReference>
<keyword evidence="9 16" id="KW-0133">Cell shape</keyword>
<feature type="region of interest" description="Disordered" evidence="17">
    <location>
        <begin position="554"/>
        <end position="576"/>
    </location>
</feature>
<dbReference type="Gene3D" id="3.40.710.10">
    <property type="entry name" value="DD-peptidase/beta-lactamase superfamily"/>
    <property type="match status" value="1"/>
</dbReference>
<dbReference type="GO" id="GO:0008360">
    <property type="term" value="P:regulation of cell shape"/>
    <property type="evidence" value="ECO:0007669"/>
    <property type="project" value="UniProtKB-KW"/>
</dbReference>
<evidence type="ECO:0000256" key="4">
    <source>
        <dbReference type="ARBA" id="ARBA00022618"/>
    </source>
</evidence>
<evidence type="ECO:0000259" key="18">
    <source>
        <dbReference type="Pfam" id="PF00905"/>
    </source>
</evidence>
<keyword evidence="5 16" id="KW-0121">Carboxypeptidase</keyword>
<name>A0A1H9BBX6_9PSED</name>
<evidence type="ECO:0000256" key="10">
    <source>
        <dbReference type="ARBA" id="ARBA00022984"/>
    </source>
</evidence>
<dbReference type="SUPFAM" id="SSF56601">
    <property type="entry name" value="beta-lactamase/transpeptidase-like"/>
    <property type="match status" value="1"/>
</dbReference>
<dbReference type="InterPro" id="IPR037532">
    <property type="entry name" value="FtsI_transpept"/>
</dbReference>
<dbReference type="PANTHER" id="PTHR30627">
    <property type="entry name" value="PEPTIDOGLYCAN D,D-TRANSPEPTIDASE"/>
    <property type="match status" value="1"/>
</dbReference>
<dbReference type="Pfam" id="PF00905">
    <property type="entry name" value="Transpeptidase"/>
    <property type="match status" value="1"/>
</dbReference>
<evidence type="ECO:0000256" key="16">
    <source>
        <dbReference type="HAMAP-Rule" id="MF_02080"/>
    </source>
</evidence>
<keyword evidence="2 16" id="KW-1003">Cell membrane</keyword>
<comment type="function">
    <text evidence="16">Catalyzes cross-linking of the peptidoglycan cell wall at the division septum.</text>
</comment>
<evidence type="ECO:0000313" key="21">
    <source>
        <dbReference type="Proteomes" id="UP000199221"/>
    </source>
</evidence>
<comment type="similarity">
    <text evidence="16">Belongs to the transpeptidase family. FtsI subfamily.</text>
</comment>
<dbReference type="GO" id="GO:0043093">
    <property type="term" value="P:FtsZ-dependent cytokinesis"/>
    <property type="evidence" value="ECO:0007669"/>
    <property type="project" value="UniProtKB-UniRule"/>
</dbReference>
<keyword evidence="7 16" id="KW-0812">Transmembrane</keyword>
<dbReference type="HAMAP" id="MF_02080">
    <property type="entry name" value="FtsI_transpept"/>
    <property type="match status" value="1"/>
</dbReference>
<sequence length="576" mass="62834">MMKLEGALYPWRFRVVIGLLALMVGAICWRIIDLQVVDRDFLKGQGDARSLRHIPIPAHRGLITDRNGEPLAVSTPVTTLWANPKEMQAAKDRWPQLAAALGQNPQQLSERLTQQASKEFIYLVRGLTPEQGQHVLDLKVPGVYGLEEFRRFYPAGDVTAHMVGFTDLDDHGREGVELAYDEWLAGVPGKRQVIKDRRGRLIKDIQVTKNAKAGKTLALSIDLRLQYLATRELRNAIAEQEAKAGSLVIMDVKTGEVLAMVNQPTYNPNNRRSMFPAAMRNRAIIDVFEPGSTVKPISMSAALQSGRWKVTDKVEVYPGSLQIGRYTIKDVSRSEGPILDLTGILINSSNVGMSKIAFDIGGEAIYRVMSQVGLGQYTGLGFPGERVGNLPNHREWRKAETATLSYGYGVSVTALQLVHAYAALANDGKMVPLSILKVDKAPESVQAIPKETAETVQGMLQQVIEAPRGVFRAQVPFYHVGGKSGTARKATVGSKGYTENAYRSLFAGFGPMSDPRYAIVVVIDEPSKGGYFGGLVSAPVFSKVMSGTLRLMNVPPDNLPPSTQQASAVPAKGGRG</sequence>
<keyword evidence="8 16" id="KW-0378">Hydrolase</keyword>
<evidence type="ECO:0000256" key="3">
    <source>
        <dbReference type="ARBA" id="ARBA00022519"/>
    </source>
</evidence>
<evidence type="ECO:0000256" key="8">
    <source>
        <dbReference type="ARBA" id="ARBA00022801"/>
    </source>
</evidence>
<evidence type="ECO:0000256" key="1">
    <source>
        <dbReference type="ARBA" id="ARBA00004370"/>
    </source>
</evidence>
<dbReference type="InterPro" id="IPR012338">
    <property type="entry name" value="Beta-lactam/transpept-like"/>
</dbReference>
<evidence type="ECO:0000256" key="11">
    <source>
        <dbReference type="ARBA" id="ARBA00022989"/>
    </source>
</evidence>
<keyword evidence="10 16" id="KW-0573">Peptidoglycan synthesis</keyword>
<evidence type="ECO:0000256" key="12">
    <source>
        <dbReference type="ARBA" id="ARBA00023136"/>
    </source>
</evidence>
<dbReference type="GO" id="GO:0006508">
    <property type="term" value="P:proteolysis"/>
    <property type="evidence" value="ECO:0007669"/>
    <property type="project" value="UniProtKB-KW"/>
</dbReference>
<dbReference type="PANTHER" id="PTHR30627:SF1">
    <property type="entry name" value="PEPTIDOGLYCAN D,D-TRANSPEPTIDASE FTSI"/>
    <property type="match status" value="1"/>
</dbReference>
<protein>
    <recommendedName>
        <fullName evidence="16">Peptidoglycan D,D-transpeptidase FtsI</fullName>
        <ecNumber evidence="16">3.4.16.4</ecNumber>
    </recommendedName>
    <alternativeName>
        <fullName evidence="16">Penicillin-binding protein 3</fullName>
        <shortName evidence="16">PBP-3</shortName>
    </alternativeName>
</protein>
<evidence type="ECO:0000256" key="6">
    <source>
        <dbReference type="ARBA" id="ARBA00022670"/>
    </source>
</evidence>
<keyword evidence="3 16" id="KW-0997">Cell inner membrane</keyword>
<reference evidence="20 21" key="1">
    <citation type="submission" date="2016-10" db="EMBL/GenBank/DDBJ databases">
        <authorList>
            <person name="de Groot N.N."/>
        </authorList>
    </citation>
    <scope>NUCLEOTIDE SEQUENCE [LARGE SCALE GENOMIC DNA]</scope>
    <source>
        <strain evidence="20 21">LMG 27941</strain>
    </source>
</reference>
<keyword evidence="4 16" id="KW-0132">Cell division</keyword>
<dbReference type="Proteomes" id="UP000199221">
    <property type="component" value="Unassembled WGS sequence"/>
</dbReference>
<evidence type="ECO:0000259" key="19">
    <source>
        <dbReference type="Pfam" id="PF03717"/>
    </source>
</evidence>
<evidence type="ECO:0000313" key="20">
    <source>
        <dbReference type="EMBL" id="SEP86163.1"/>
    </source>
</evidence>
<dbReference type="GO" id="GO:0009252">
    <property type="term" value="P:peptidoglycan biosynthetic process"/>
    <property type="evidence" value="ECO:0007669"/>
    <property type="project" value="UniProtKB-UniRule"/>
</dbReference>
<evidence type="ECO:0000256" key="14">
    <source>
        <dbReference type="ARBA" id="ARBA00023306"/>
    </source>
</evidence>
<dbReference type="InterPro" id="IPR036138">
    <property type="entry name" value="PBP_dimer_sf"/>
</dbReference>
<evidence type="ECO:0000256" key="17">
    <source>
        <dbReference type="SAM" id="MobiDB-lite"/>
    </source>
</evidence>
<dbReference type="GO" id="GO:0071555">
    <property type="term" value="P:cell wall organization"/>
    <property type="evidence" value="ECO:0007669"/>
    <property type="project" value="UniProtKB-KW"/>
</dbReference>